<reference evidence="1" key="1">
    <citation type="journal article" date="2020" name="Nat. Commun.">
        <title>Large-scale genome sequencing of mycorrhizal fungi provides insights into the early evolution of symbiotic traits.</title>
        <authorList>
            <person name="Miyauchi S."/>
            <person name="Kiss E."/>
            <person name="Kuo A."/>
            <person name="Drula E."/>
            <person name="Kohler A."/>
            <person name="Sanchez-Garcia M."/>
            <person name="Morin E."/>
            <person name="Andreopoulos B."/>
            <person name="Barry K.W."/>
            <person name="Bonito G."/>
            <person name="Buee M."/>
            <person name="Carver A."/>
            <person name="Chen C."/>
            <person name="Cichocki N."/>
            <person name="Clum A."/>
            <person name="Culley D."/>
            <person name="Crous P.W."/>
            <person name="Fauchery L."/>
            <person name="Girlanda M."/>
            <person name="Hayes R.D."/>
            <person name="Keri Z."/>
            <person name="LaButti K."/>
            <person name="Lipzen A."/>
            <person name="Lombard V."/>
            <person name="Magnuson J."/>
            <person name="Maillard F."/>
            <person name="Murat C."/>
            <person name="Nolan M."/>
            <person name="Ohm R.A."/>
            <person name="Pangilinan J."/>
            <person name="Pereira M.F."/>
            <person name="Perotto S."/>
            <person name="Peter M."/>
            <person name="Pfister S."/>
            <person name="Riley R."/>
            <person name="Sitrit Y."/>
            <person name="Stielow J.B."/>
            <person name="Szollosi G."/>
            <person name="Zifcakova L."/>
            <person name="Stursova M."/>
            <person name="Spatafora J.W."/>
            <person name="Tedersoo L."/>
            <person name="Vaario L.M."/>
            <person name="Yamada A."/>
            <person name="Yan M."/>
            <person name="Wang P."/>
            <person name="Xu J."/>
            <person name="Bruns T."/>
            <person name="Baldrian P."/>
            <person name="Vilgalys R."/>
            <person name="Dunand C."/>
            <person name="Henrissat B."/>
            <person name="Grigoriev I.V."/>
            <person name="Hibbett D."/>
            <person name="Nagy L.G."/>
            <person name="Martin F.M."/>
        </authorList>
    </citation>
    <scope>NUCLEOTIDE SEQUENCE</scope>
    <source>
        <strain evidence="1">UP504</strain>
    </source>
</reference>
<organism evidence="1 2">
    <name type="scientific">Hydnum rufescens UP504</name>
    <dbReference type="NCBI Taxonomy" id="1448309"/>
    <lineage>
        <taxon>Eukaryota</taxon>
        <taxon>Fungi</taxon>
        <taxon>Dikarya</taxon>
        <taxon>Basidiomycota</taxon>
        <taxon>Agaricomycotina</taxon>
        <taxon>Agaricomycetes</taxon>
        <taxon>Cantharellales</taxon>
        <taxon>Hydnaceae</taxon>
        <taxon>Hydnum</taxon>
    </lineage>
</organism>
<comment type="caution">
    <text evidence="1">The sequence shown here is derived from an EMBL/GenBank/DDBJ whole genome shotgun (WGS) entry which is preliminary data.</text>
</comment>
<dbReference type="AlphaFoldDB" id="A0A9P6DNJ1"/>
<dbReference type="Proteomes" id="UP000886523">
    <property type="component" value="Unassembled WGS sequence"/>
</dbReference>
<name>A0A9P6DNJ1_9AGAM</name>
<evidence type="ECO:0000313" key="1">
    <source>
        <dbReference type="EMBL" id="KAF9505238.1"/>
    </source>
</evidence>
<evidence type="ECO:0000313" key="2">
    <source>
        <dbReference type="Proteomes" id="UP000886523"/>
    </source>
</evidence>
<accession>A0A9P6DNJ1</accession>
<sequence>MEKKDSPKMVPLESIGSSVALVLTCPTKIYLSVALKAPEGDLQWNGEVTWHIHLFLSVDLIHAPTNPTLALVPNMSTGTWNITVTATKGDLQQNGKVAWHIRLILYFRFRPIKELLASVTGDSLWSGSVIHVMVALLVACGCWVEGHLYLLFIWHCFMVPLDDTTNQTLCLDKVQFSGMLILIHN</sequence>
<dbReference type="EMBL" id="MU129165">
    <property type="protein sequence ID" value="KAF9505238.1"/>
    <property type="molecule type" value="Genomic_DNA"/>
</dbReference>
<keyword evidence="2" id="KW-1185">Reference proteome</keyword>
<gene>
    <name evidence="1" type="ORF">BS47DRAFT_1368223</name>
</gene>
<protein>
    <submittedName>
        <fullName evidence="1">Uncharacterized protein</fullName>
    </submittedName>
</protein>
<proteinExistence type="predicted"/>